<gene>
    <name evidence="3" type="ORF">ABIE21_003048</name>
</gene>
<proteinExistence type="predicted"/>
<sequence length="686" mass="76781">MAEKSEWPRIAVPTGTHTVHSKRATAVRTTPLSKDYDISTPSLFHALAQRARRGVARVASAAGVQLRLVIRYGPSGNIRYLTDNIRDTTPVHIFANGLKSTLDENIARKWHMVHRRHLVVVVVGSTDEDLSGWIRRTRGDLHCHFLISTEAAATLVDVDPTFYTACDFLDDHRGADTDLLEVKGYIQQHWRANDVFIVDAGNPLVDPFAIIRIQHAAHAYEPLTNEIGIVVPALLHGDDVVAGFEWDRSRAEWSTRPPPAVDYGHRDVPRYVLAANAHGFYATSDAIDRIRFARSDADGLSFDEQVARFIGAGWRQNVRTLAFAPVQLAVNAITLPRTYDADRQWQSNRSVVAADGRRRVIYVLNATSVSGGIRTVFEQTNGLLERGFDVEVWSLEDQPTWVDLNVRVKKFNSYADLQVALRNEEAIKVATWWETAQVVWLASVNSGVPMYYVQEFETWFYPDDPSGKAAVAASYRKEFTQITIATYQQGELEEIGSEALLIPSAYDKDKFHLVDGVERDDNTVIAVGRSFFQKNFAMTEKAWKSMGDDRPRLSLFGSEPDIVDDERVDYTVRPSDAELNVLYNRATMFVQTSLHEGFGLPIIEAMAAGCPVITTDSHGNRGFCIDGVNCLMVEVGDSDGLAAAMRRLLDEPDLRERLRVAGLETAARHTWAVILDSFEALYERAN</sequence>
<feature type="domain" description="Glycosyl transferase family 1" evidence="2">
    <location>
        <begin position="516"/>
        <end position="661"/>
    </location>
</feature>
<evidence type="ECO:0000256" key="1">
    <source>
        <dbReference type="ARBA" id="ARBA00022679"/>
    </source>
</evidence>
<dbReference type="InterPro" id="IPR001296">
    <property type="entry name" value="Glyco_trans_1"/>
</dbReference>
<dbReference type="Gene3D" id="3.40.50.2000">
    <property type="entry name" value="Glycogen Phosphorylase B"/>
    <property type="match status" value="1"/>
</dbReference>
<organism evidence="3 4">
    <name type="scientific">Conyzicola nivalis</name>
    <dbReference type="NCBI Taxonomy" id="1477021"/>
    <lineage>
        <taxon>Bacteria</taxon>
        <taxon>Bacillati</taxon>
        <taxon>Actinomycetota</taxon>
        <taxon>Actinomycetes</taxon>
        <taxon>Micrococcales</taxon>
        <taxon>Microbacteriaceae</taxon>
        <taxon>Conyzicola</taxon>
    </lineage>
</organism>
<evidence type="ECO:0000313" key="4">
    <source>
        <dbReference type="Proteomes" id="UP001549257"/>
    </source>
</evidence>
<accession>A0ABV2QRA7</accession>
<dbReference type="SUPFAM" id="SSF53756">
    <property type="entry name" value="UDP-Glycosyltransferase/glycogen phosphorylase"/>
    <property type="match status" value="1"/>
</dbReference>
<protein>
    <submittedName>
        <fullName evidence="3">Glycosyltransferase involved in cell wall biosynthesis</fullName>
    </submittedName>
</protein>
<keyword evidence="1" id="KW-0808">Transferase</keyword>
<dbReference type="CDD" id="cd03801">
    <property type="entry name" value="GT4_PimA-like"/>
    <property type="match status" value="1"/>
</dbReference>
<dbReference type="Pfam" id="PF00534">
    <property type="entry name" value="Glycos_transf_1"/>
    <property type="match status" value="1"/>
</dbReference>
<evidence type="ECO:0000313" key="3">
    <source>
        <dbReference type="EMBL" id="MET4583522.1"/>
    </source>
</evidence>
<keyword evidence="4" id="KW-1185">Reference proteome</keyword>
<name>A0ABV2QRA7_9MICO</name>
<dbReference type="PANTHER" id="PTHR46401">
    <property type="entry name" value="GLYCOSYLTRANSFERASE WBBK-RELATED"/>
    <property type="match status" value="1"/>
</dbReference>
<reference evidence="3 4" key="1">
    <citation type="submission" date="2024-06" db="EMBL/GenBank/DDBJ databases">
        <title>Sorghum-associated microbial communities from plants grown in Nebraska, USA.</title>
        <authorList>
            <person name="Schachtman D."/>
        </authorList>
    </citation>
    <scope>NUCLEOTIDE SEQUENCE [LARGE SCALE GENOMIC DNA]</scope>
    <source>
        <strain evidence="3 4">2857</strain>
    </source>
</reference>
<dbReference type="Gene3D" id="3.40.50.11090">
    <property type="match status" value="1"/>
</dbReference>
<dbReference type="EMBL" id="JBEPSJ010000004">
    <property type="protein sequence ID" value="MET4583522.1"/>
    <property type="molecule type" value="Genomic_DNA"/>
</dbReference>
<dbReference type="Proteomes" id="UP001549257">
    <property type="component" value="Unassembled WGS sequence"/>
</dbReference>
<evidence type="ECO:0000259" key="2">
    <source>
        <dbReference type="Pfam" id="PF00534"/>
    </source>
</evidence>
<comment type="caution">
    <text evidence="3">The sequence shown here is derived from an EMBL/GenBank/DDBJ whole genome shotgun (WGS) entry which is preliminary data.</text>
</comment>
<dbReference type="PANTHER" id="PTHR46401:SF2">
    <property type="entry name" value="GLYCOSYLTRANSFERASE WBBK-RELATED"/>
    <property type="match status" value="1"/>
</dbReference>